<dbReference type="Pfam" id="PF00930">
    <property type="entry name" value="DPPIV_N"/>
    <property type="match status" value="1"/>
</dbReference>
<dbReference type="InterPro" id="IPR002469">
    <property type="entry name" value="Peptidase_S9B_N"/>
</dbReference>
<dbReference type="Gene3D" id="2.140.10.30">
    <property type="entry name" value="Dipeptidylpeptidase IV, N-terminal domain"/>
    <property type="match status" value="1"/>
</dbReference>
<dbReference type="GO" id="GO:0005886">
    <property type="term" value="C:plasma membrane"/>
    <property type="evidence" value="ECO:0007669"/>
    <property type="project" value="TreeGrafter"/>
</dbReference>
<gene>
    <name evidence="5" type="ORF">BCR36DRAFT_46294</name>
</gene>
<dbReference type="SUPFAM" id="SSF82171">
    <property type="entry name" value="DPP6 N-terminal domain-like"/>
    <property type="match status" value="1"/>
</dbReference>
<accession>A0A1Y1U8I6</accession>
<dbReference type="Proteomes" id="UP000193719">
    <property type="component" value="Unassembled WGS sequence"/>
</dbReference>
<organism evidence="5 6">
    <name type="scientific">Piromyces finnis</name>
    <dbReference type="NCBI Taxonomy" id="1754191"/>
    <lineage>
        <taxon>Eukaryota</taxon>
        <taxon>Fungi</taxon>
        <taxon>Fungi incertae sedis</taxon>
        <taxon>Chytridiomycota</taxon>
        <taxon>Chytridiomycota incertae sedis</taxon>
        <taxon>Neocallimastigomycetes</taxon>
        <taxon>Neocallimastigales</taxon>
        <taxon>Neocallimastigaceae</taxon>
        <taxon>Piromyces</taxon>
    </lineage>
</organism>
<dbReference type="AlphaFoldDB" id="A0A1Y1U8I6"/>
<protein>
    <recommendedName>
        <fullName evidence="4">Dipeptidylpeptidase IV N-terminal domain-containing protein</fullName>
    </recommendedName>
</protein>
<dbReference type="GO" id="GO:0004177">
    <property type="term" value="F:aminopeptidase activity"/>
    <property type="evidence" value="ECO:0007669"/>
    <property type="project" value="UniProtKB-KW"/>
</dbReference>
<sequence length="99" mass="11620">MDILKLWKTKMAMNILIIILTYMMKNPCFLTSGEWEVDSISGIDKNNKIIYYISTEEGSMQKHLYKVNLNGSKKYKDDTSSFRNRRTKEIINSFGEKLI</sequence>
<evidence type="ECO:0000259" key="4">
    <source>
        <dbReference type="Pfam" id="PF00930"/>
    </source>
</evidence>
<dbReference type="GO" id="GO:0008239">
    <property type="term" value="F:dipeptidyl-peptidase activity"/>
    <property type="evidence" value="ECO:0007669"/>
    <property type="project" value="TreeGrafter"/>
</dbReference>
<reference evidence="5 6" key="1">
    <citation type="submission" date="2016-08" db="EMBL/GenBank/DDBJ databases">
        <title>Genomes of anaerobic fungi encode conserved fungal cellulosomes for biomass hydrolysis.</title>
        <authorList>
            <consortium name="DOE Joint Genome Institute"/>
            <person name="Haitjema C.H."/>
            <person name="Gilmore S.P."/>
            <person name="Henske J.K."/>
            <person name="Solomon K.V."/>
            <person name="De Groot R."/>
            <person name="Kuo A."/>
            <person name="Mondo S.J."/>
            <person name="Salamov A.A."/>
            <person name="Labutti K."/>
            <person name="Zhao Z."/>
            <person name="Chiniquy J."/>
            <person name="Barry K."/>
            <person name="Brewer H.M."/>
            <person name="Purvine S.O."/>
            <person name="Wright A.T."/>
            <person name="Boxma B."/>
            <person name="Van Alen T."/>
            <person name="Hackstein J.H."/>
            <person name="Baker S.E."/>
            <person name="Grigoriev I.V."/>
            <person name="O'Malley M.A."/>
        </authorList>
    </citation>
    <scope>NUCLEOTIDE SEQUENCE [LARGE SCALE GENOMIC DNA]</scope>
    <source>
        <strain evidence="6">finn</strain>
    </source>
</reference>
<name>A0A1Y1U8I6_9FUNG</name>
<dbReference type="GO" id="GO:0008236">
    <property type="term" value="F:serine-type peptidase activity"/>
    <property type="evidence" value="ECO:0007669"/>
    <property type="project" value="UniProtKB-KW"/>
</dbReference>
<dbReference type="PANTHER" id="PTHR11731:SF200">
    <property type="entry name" value="DIPEPTIDYL PEPTIDASE 10, ISOFORM B"/>
    <property type="match status" value="1"/>
</dbReference>
<keyword evidence="3" id="KW-0325">Glycoprotein</keyword>
<proteinExistence type="predicted"/>
<keyword evidence="6" id="KW-1185">Reference proteome</keyword>
<keyword evidence="1" id="KW-0378">Hydrolase</keyword>
<evidence type="ECO:0000256" key="2">
    <source>
        <dbReference type="ARBA" id="ARBA00022825"/>
    </source>
</evidence>
<dbReference type="PANTHER" id="PTHR11731">
    <property type="entry name" value="PROTEASE FAMILY S9B,C DIPEPTIDYL-PEPTIDASE IV-RELATED"/>
    <property type="match status" value="1"/>
</dbReference>
<dbReference type="OrthoDB" id="16520at2759"/>
<keyword evidence="1" id="KW-0031">Aminopeptidase</keyword>
<evidence type="ECO:0000256" key="1">
    <source>
        <dbReference type="ARBA" id="ARBA00022438"/>
    </source>
</evidence>
<evidence type="ECO:0000313" key="6">
    <source>
        <dbReference type="Proteomes" id="UP000193719"/>
    </source>
</evidence>
<dbReference type="EMBL" id="MCFH01000192">
    <property type="protein sequence ID" value="ORX34328.1"/>
    <property type="molecule type" value="Genomic_DNA"/>
</dbReference>
<evidence type="ECO:0000256" key="3">
    <source>
        <dbReference type="ARBA" id="ARBA00023180"/>
    </source>
</evidence>
<comment type="caution">
    <text evidence="5">The sequence shown here is derived from an EMBL/GenBank/DDBJ whole genome shotgun (WGS) entry which is preliminary data.</text>
</comment>
<feature type="domain" description="Dipeptidylpeptidase IV N-terminal" evidence="4">
    <location>
        <begin position="24"/>
        <end position="74"/>
    </location>
</feature>
<dbReference type="InterPro" id="IPR050278">
    <property type="entry name" value="Serine_Prot_S9B/DPPIV"/>
</dbReference>
<keyword evidence="2" id="KW-0720">Serine protease</keyword>
<dbReference type="GO" id="GO:0006508">
    <property type="term" value="P:proteolysis"/>
    <property type="evidence" value="ECO:0007669"/>
    <property type="project" value="InterPro"/>
</dbReference>
<keyword evidence="1" id="KW-0645">Protease</keyword>
<dbReference type="STRING" id="1754191.A0A1Y1U8I6"/>
<reference evidence="5 6" key="2">
    <citation type="submission" date="2016-08" db="EMBL/GenBank/DDBJ databases">
        <title>Pervasive Adenine N6-methylation of Active Genes in Fungi.</title>
        <authorList>
            <consortium name="DOE Joint Genome Institute"/>
            <person name="Mondo S.J."/>
            <person name="Dannebaum R.O."/>
            <person name="Kuo R.C."/>
            <person name="Labutti K."/>
            <person name="Haridas S."/>
            <person name="Kuo A."/>
            <person name="Salamov A."/>
            <person name="Ahrendt S.R."/>
            <person name="Lipzen A."/>
            <person name="Sullivan W."/>
            <person name="Andreopoulos W.B."/>
            <person name="Clum A."/>
            <person name="Lindquist E."/>
            <person name="Daum C."/>
            <person name="Ramamoorthy G.K."/>
            <person name="Gryganskyi A."/>
            <person name="Culley D."/>
            <person name="Magnuson J.K."/>
            <person name="James T.Y."/>
            <person name="O'Malley M.A."/>
            <person name="Stajich J.E."/>
            <person name="Spatafora J.W."/>
            <person name="Visel A."/>
            <person name="Grigoriev I.V."/>
        </authorList>
    </citation>
    <scope>NUCLEOTIDE SEQUENCE [LARGE SCALE GENOMIC DNA]</scope>
    <source>
        <strain evidence="6">finn</strain>
    </source>
</reference>
<evidence type="ECO:0000313" key="5">
    <source>
        <dbReference type="EMBL" id="ORX34328.1"/>
    </source>
</evidence>